<dbReference type="PANTHER" id="PTHR22146:SF8">
    <property type="entry name" value="PROTEIN FAM166B"/>
    <property type="match status" value="1"/>
</dbReference>
<evidence type="ECO:0000313" key="2">
    <source>
        <dbReference type="EMBL" id="RVE65721.1"/>
    </source>
</evidence>
<dbReference type="EMBL" id="CM012448">
    <property type="protein sequence ID" value="RVE65721.1"/>
    <property type="molecule type" value="Genomic_DNA"/>
</dbReference>
<accession>A0A3S2P6I6</accession>
<dbReference type="PANTHER" id="PTHR22146">
    <property type="entry name" value="CAT EYE SYNDROME CRITICAL REGION PROTEIN 6"/>
    <property type="match status" value="1"/>
</dbReference>
<organism evidence="2 3">
    <name type="scientific">Oryzias javanicus</name>
    <name type="common">Javanese ricefish</name>
    <name type="synonym">Aplocheilus javanicus</name>
    <dbReference type="NCBI Taxonomy" id="123683"/>
    <lineage>
        <taxon>Eukaryota</taxon>
        <taxon>Metazoa</taxon>
        <taxon>Chordata</taxon>
        <taxon>Craniata</taxon>
        <taxon>Vertebrata</taxon>
        <taxon>Euteleostomi</taxon>
        <taxon>Actinopterygii</taxon>
        <taxon>Neopterygii</taxon>
        <taxon>Teleostei</taxon>
        <taxon>Neoteleostei</taxon>
        <taxon>Acanthomorphata</taxon>
        <taxon>Ovalentaria</taxon>
        <taxon>Atherinomorphae</taxon>
        <taxon>Beloniformes</taxon>
        <taxon>Adrianichthyidae</taxon>
        <taxon>Oryziinae</taxon>
        <taxon>Oryzias</taxon>
    </lineage>
</organism>
<protein>
    <submittedName>
        <fullName evidence="2">Uncharacterized protein</fullName>
    </submittedName>
</protein>
<evidence type="ECO:0000313" key="3">
    <source>
        <dbReference type="Proteomes" id="UP000283210"/>
    </source>
</evidence>
<evidence type="ECO:0000256" key="1">
    <source>
        <dbReference type="SAM" id="MobiDB-lite"/>
    </source>
</evidence>
<sequence>MESSRCTVQTASTESASIHPPVNIPDSDLNKAIPGYTGFIPRSQNYFACSFSENCRKALTEFYQEKHKNDLQKSAELPIVVNYLKQHADGLKVPLKAISNQAFSYEPTNPFTPDRNPYHLDDDHPNKYFMAGFTGHVPKARYLIGKSYPAITKQALILFGKEQKR</sequence>
<gene>
    <name evidence="2" type="ORF">OJAV_G00119250</name>
</gene>
<dbReference type="AlphaFoldDB" id="A0A3S2P6I6"/>
<reference evidence="2 3" key="1">
    <citation type="submission" date="2018-11" db="EMBL/GenBank/DDBJ databases">
        <authorList>
            <person name="Lopez-Roques C."/>
            <person name="Donnadieu C."/>
            <person name="Bouchez O."/>
            <person name="Klopp C."/>
            <person name="Cabau C."/>
            <person name="Zahm M."/>
        </authorList>
    </citation>
    <scope>NUCLEOTIDE SEQUENCE [LARGE SCALE GENOMIC DNA]</scope>
    <source>
        <strain evidence="2">RS831</strain>
        <tissue evidence="2">Whole body</tissue>
    </source>
</reference>
<keyword evidence="3" id="KW-1185">Reference proteome</keyword>
<dbReference type="Proteomes" id="UP000283210">
    <property type="component" value="Chromosome 12"/>
</dbReference>
<name>A0A3S2P6I6_ORYJA</name>
<reference evidence="2 3" key="2">
    <citation type="submission" date="2019-01" db="EMBL/GenBank/DDBJ databases">
        <title>A chromosome length genome reference of the Java medaka (oryzias javanicus).</title>
        <authorList>
            <person name="Herpin A."/>
            <person name="Takehana Y."/>
            <person name="Naruse K."/>
            <person name="Ansai S."/>
            <person name="Kawaguchi M."/>
        </authorList>
    </citation>
    <scope>NUCLEOTIDE SEQUENCE [LARGE SCALE GENOMIC DNA]</scope>
    <source>
        <strain evidence="2">RS831</strain>
        <tissue evidence="2">Whole body</tissue>
    </source>
</reference>
<dbReference type="OrthoDB" id="2019884at2759"/>
<feature type="compositionally biased region" description="Polar residues" evidence="1">
    <location>
        <begin position="1"/>
        <end position="16"/>
    </location>
</feature>
<proteinExistence type="predicted"/>
<feature type="region of interest" description="Disordered" evidence="1">
    <location>
        <begin position="1"/>
        <end position="24"/>
    </location>
</feature>